<dbReference type="OrthoDB" id="32195at2"/>
<keyword evidence="3 8" id="KW-0489">Methyltransferase</keyword>
<dbReference type="GO" id="GO:0003676">
    <property type="term" value="F:nucleic acid binding"/>
    <property type="evidence" value="ECO:0007669"/>
    <property type="project" value="InterPro"/>
</dbReference>
<keyword evidence="9" id="KW-1185">Reference proteome</keyword>
<dbReference type="Gene3D" id="3.40.50.150">
    <property type="entry name" value="Vaccinia Virus protein VP39"/>
    <property type="match status" value="1"/>
</dbReference>
<comment type="catalytic activity">
    <reaction evidence="6">
        <text>a 2'-deoxyadenosine in DNA + S-adenosyl-L-methionine = an N(6)-methyl-2'-deoxyadenosine in DNA + S-adenosyl-L-homocysteine + H(+)</text>
        <dbReference type="Rhea" id="RHEA:15197"/>
        <dbReference type="Rhea" id="RHEA-COMP:12418"/>
        <dbReference type="Rhea" id="RHEA-COMP:12419"/>
        <dbReference type="ChEBI" id="CHEBI:15378"/>
        <dbReference type="ChEBI" id="CHEBI:57856"/>
        <dbReference type="ChEBI" id="CHEBI:59789"/>
        <dbReference type="ChEBI" id="CHEBI:90615"/>
        <dbReference type="ChEBI" id="CHEBI:90616"/>
        <dbReference type="EC" id="2.1.1.72"/>
    </reaction>
</comment>
<dbReference type="PANTHER" id="PTHR33841">
    <property type="entry name" value="DNA METHYLTRANSFERASE YEEA-RELATED"/>
    <property type="match status" value="1"/>
</dbReference>
<evidence type="ECO:0000259" key="7">
    <source>
        <dbReference type="Pfam" id="PF07669"/>
    </source>
</evidence>
<evidence type="ECO:0000256" key="6">
    <source>
        <dbReference type="ARBA" id="ARBA00047942"/>
    </source>
</evidence>
<dbReference type="InterPro" id="IPR050953">
    <property type="entry name" value="N4_N6_ade-DNA_methylase"/>
</dbReference>
<feature type="domain" description="Type II methyltransferase M.TaqI-like" evidence="7">
    <location>
        <begin position="146"/>
        <end position="241"/>
    </location>
</feature>
<dbReference type="PANTHER" id="PTHR33841:SF5">
    <property type="entry name" value="DNA METHYLASE (MODIFICATION METHYLASE) (METHYLTRANSFERASE)-RELATED"/>
    <property type="match status" value="1"/>
</dbReference>
<dbReference type="GO" id="GO:0006304">
    <property type="term" value="P:DNA modification"/>
    <property type="evidence" value="ECO:0007669"/>
    <property type="project" value="InterPro"/>
</dbReference>
<protein>
    <recommendedName>
        <fullName evidence="2">site-specific DNA-methyltransferase (adenine-specific)</fullName>
        <ecNumber evidence="2">2.1.1.72</ecNumber>
    </recommendedName>
</protein>
<keyword evidence="4 8" id="KW-0808">Transferase</keyword>
<dbReference type="EC" id="2.1.1.72" evidence="2"/>
<evidence type="ECO:0000256" key="2">
    <source>
        <dbReference type="ARBA" id="ARBA00011900"/>
    </source>
</evidence>
<dbReference type="GO" id="GO:0009007">
    <property type="term" value="F:site-specific DNA-methyltransferase (adenine-specific) activity"/>
    <property type="evidence" value="ECO:0007669"/>
    <property type="project" value="UniProtKB-EC"/>
</dbReference>
<dbReference type="Pfam" id="PF07669">
    <property type="entry name" value="Eco57I"/>
    <property type="match status" value="1"/>
</dbReference>
<gene>
    <name evidence="8" type="ORF">B0I29_120106</name>
</gene>
<evidence type="ECO:0000313" key="9">
    <source>
        <dbReference type="Proteomes" id="UP000249341"/>
    </source>
</evidence>
<sequence>MLEQGGAISEVARQMLKRAEVHRVAALRNIPQDQQSSLGQFFTPNRAAQLVASIPRLPKSGQLRVLDPGAGSGMLLAALAARALEECLDVSLSLVAVELDSHVMPYLKATLADLKSTVSDCGIKLDYEIKPGDYVELRTGVVDVLSQAEQFDLVIMNPPYRKLSVSSAHRKALSRLGADCPNIYAGFLALGALGLRDGGQLVAITPRSFANGPYFDQFRNFLLDRVNLDRIHVFESRSTVFSDTGVLQENIIFSATRAASPGSVVLSVSHGHTDEIVMRRVEYADVVKPGDSHRFIRLLVDDEDTVTAETMAAMPATLGDIKVEVSTGRVVDFRSRECLLSQPDNESYPLIYPGNVRNGLIEWPRKLKKPQAFAAREPKDQNFLLPQGYYVVVKRFSAKEERRRVVASVWDPSINSGPVAFENHLNIFHRGGEGLPRNLAVGLSYWLNGSVVDRFFRTFSGHTQVNATDLRSLRYPSLEVLEQWGGMLEIALPEQKEIDAKVAAMFELLGGQAGE</sequence>
<evidence type="ECO:0000256" key="3">
    <source>
        <dbReference type="ARBA" id="ARBA00022603"/>
    </source>
</evidence>
<organism evidence="8 9">
    <name type="scientific">Actinoplanes lutulentus</name>
    <dbReference type="NCBI Taxonomy" id="1287878"/>
    <lineage>
        <taxon>Bacteria</taxon>
        <taxon>Bacillati</taxon>
        <taxon>Actinomycetota</taxon>
        <taxon>Actinomycetes</taxon>
        <taxon>Micromonosporales</taxon>
        <taxon>Micromonosporaceae</taxon>
        <taxon>Actinoplanes</taxon>
    </lineage>
</organism>
<dbReference type="PROSITE" id="PS00092">
    <property type="entry name" value="N6_MTASE"/>
    <property type="match status" value="1"/>
</dbReference>
<dbReference type="InterPro" id="IPR029063">
    <property type="entry name" value="SAM-dependent_MTases_sf"/>
</dbReference>
<dbReference type="InterPro" id="IPR002052">
    <property type="entry name" value="DNA_methylase_N6_adenine_CS"/>
</dbReference>
<reference evidence="8 9" key="1">
    <citation type="submission" date="2018-06" db="EMBL/GenBank/DDBJ databases">
        <title>Genomic Encyclopedia of Type Strains, Phase III (KMG-III): the genomes of soil and plant-associated and newly described type strains.</title>
        <authorList>
            <person name="Whitman W."/>
        </authorList>
    </citation>
    <scope>NUCLEOTIDE SEQUENCE [LARGE SCALE GENOMIC DNA]</scope>
    <source>
        <strain evidence="8 9">CGMCC 4.7090</strain>
    </source>
</reference>
<evidence type="ECO:0000256" key="5">
    <source>
        <dbReference type="ARBA" id="ARBA00022691"/>
    </source>
</evidence>
<dbReference type="SUPFAM" id="SSF53335">
    <property type="entry name" value="S-adenosyl-L-methionine-dependent methyltransferases"/>
    <property type="match status" value="1"/>
</dbReference>
<proteinExistence type="inferred from homology"/>
<dbReference type="EMBL" id="QLMJ01000020">
    <property type="protein sequence ID" value="RAK28338.1"/>
    <property type="molecule type" value="Genomic_DNA"/>
</dbReference>
<comment type="similarity">
    <text evidence="1">Belongs to the N(4)/N(6)-methyltransferase family.</text>
</comment>
<comment type="caution">
    <text evidence="8">The sequence shown here is derived from an EMBL/GenBank/DDBJ whole genome shotgun (WGS) entry which is preliminary data.</text>
</comment>
<dbReference type="AlphaFoldDB" id="A0A327Z2T6"/>
<evidence type="ECO:0000256" key="4">
    <source>
        <dbReference type="ARBA" id="ARBA00022679"/>
    </source>
</evidence>
<accession>A0A327Z2T6</accession>
<dbReference type="GO" id="GO:0032259">
    <property type="term" value="P:methylation"/>
    <property type="evidence" value="ECO:0007669"/>
    <property type="project" value="UniProtKB-KW"/>
</dbReference>
<keyword evidence="5" id="KW-0949">S-adenosyl-L-methionine</keyword>
<name>A0A327Z2T6_9ACTN</name>
<evidence type="ECO:0000313" key="8">
    <source>
        <dbReference type="EMBL" id="RAK28338.1"/>
    </source>
</evidence>
<dbReference type="Proteomes" id="UP000249341">
    <property type="component" value="Unassembled WGS sequence"/>
</dbReference>
<dbReference type="PRINTS" id="PR00507">
    <property type="entry name" value="N12N6MTFRASE"/>
</dbReference>
<evidence type="ECO:0000256" key="1">
    <source>
        <dbReference type="ARBA" id="ARBA00006594"/>
    </source>
</evidence>
<dbReference type="InterPro" id="IPR011639">
    <property type="entry name" value="MethylTrfase_TaqI-like_dom"/>
</dbReference>